<dbReference type="PROSITE" id="PS00828">
    <property type="entry name" value="RIBOSOMAL_L36"/>
    <property type="match status" value="1"/>
</dbReference>
<dbReference type="HAMAP" id="MF_00251">
    <property type="entry name" value="Ribosomal_bL36"/>
    <property type="match status" value="1"/>
</dbReference>
<evidence type="ECO:0000256" key="2">
    <source>
        <dbReference type="ARBA" id="ARBA00007645"/>
    </source>
</evidence>
<reference evidence="8 9" key="1">
    <citation type="submission" date="2016-07" db="EMBL/GenBank/DDBJ databases">
        <title>Pervasive Adenine N6-methylation of Active Genes in Fungi.</title>
        <authorList>
            <consortium name="DOE Joint Genome Institute"/>
            <person name="Mondo S.J."/>
            <person name="Dannebaum R.O."/>
            <person name="Kuo R.C."/>
            <person name="Labutti K."/>
            <person name="Haridas S."/>
            <person name="Kuo A."/>
            <person name="Salamov A."/>
            <person name="Ahrendt S.R."/>
            <person name="Lipzen A."/>
            <person name="Sullivan W."/>
            <person name="Andreopoulos W.B."/>
            <person name="Clum A."/>
            <person name="Lindquist E."/>
            <person name="Daum C."/>
            <person name="Ramamoorthy G.K."/>
            <person name="Gryganskyi A."/>
            <person name="Culley D."/>
            <person name="Magnuson J.K."/>
            <person name="James T.Y."/>
            <person name="O'Malley M.A."/>
            <person name="Stajich J.E."/>
            <person name="Spatafora J.W."/>
            <person name="Visel A."/>
            <person name="Grigoriev I.V."/>
        </authorList>
    </citation>
    <scope>NUCLEOTIDE SEQUENCE [LARGE SCALE GENOMIC DNA]</scope>
    <source>
        <strain evidence="8 9">ATCC 12442</strain>
    </source>
</reference>
<gene>
    <name evidence="8" type="ORF">DL89DRAFT_267698</name>
</gene>
<evidence type="ECO:0000256" key="4">
    <source>
        <dbReference type="ARBA" id="ARBA00022980"/>
    </source>
</evidence>
<dbReference type="GO" id="GO:0003735">
    <property type="term" value="F:structural constituent of ribosome"/>
    <property type="evidence" value="ECO:0007669"/>
    <property type="project" value="InterPro"/>
</dbReference>
<dbReference type="GO" id="GO:0006412">
    <property type="term" value="P:translation"/>
    <property type="evidence" value="ECO:0007669"/>
    <property type="project" value="InterPro"/>
</dbReference>
<name>A0A1Y1W8I9_9FUNG</name>
<keyword evidence="5" id="KW-0496">Mitochondrion</keyword>
<evidence type="ECO:0000256" key="6">
    <source>
        <dbReference type="ARBA" id="ARBA00023274"/>
    </source>
</evidence>
<dbReference type="Proteomes" id="UP000193922">
    <property type="component" value="Unassembled WGS sequence"/>
</dbReference>
<dbReference type="PANTHER" id="PTHR46909:SF1">
    <property type="entry name" value="LARGE RIBOSOMAL SUBUNIT PROTEIN BL36M"/>
    <property type="match status" value="1"/>
</dbReference>
<evidence type="ECO:0000313" key="9">
    <source>
        <dbReference type="Proteomes" id="UP000193922"/>
    </source>
</evidence>
<evidence type="ECO:0000256" key="1">
    <source>
        <dbReference type="ARBA" id="ARBA00004173"/>
    </source>
</evidence>
<dbReference type="PANTHER" id="PTHR46909">
    <property type="entry name" value="39S RIBOSOMAL PROTEIN L36, MITOCHONDRIAL"/>
    <property type="match status" value="1"/>
</dbReference>
<dbReference type="InterPro" id="IPR000473">
    <property type="entry name" value="Ribosomal_bL36"/>
</dbReference>
<proteinExistence type="inferred from homology"/>
<dbReference type="Pfam" id="PF00444">
    <property type="entry name" value="Ribosomal_L36"/>
    <property type="match status" value="1"/>
</dbReference>
<keyword evidence="4 7" id="KW-0689">Ribosomal protein</keyword>
<dbReference type="NCBIfam" id="TIGR01022">
    <property type="entry name" value="rpmJ_bact"/>
    <property type="match status" value="1"/>
</dbReference>
<dbReference type="GO" id="GO:0005762">
    <property type="term" value="C:mitochondrial large ribosomal subunit"/>
    <property type="evidence" value="ECO:0007669"/>
    <property type="project" value="TreeGrafter"/>
</dbReference>
<dbReference type="EMBL" id="MCFD01000007">
    <property type="protein sequence ID" value="ORX69494.1"/>
    <property type="molecule type" value="Genomic_DNA"/>
</dbReference>
<comment type="similarity">
    <text evidence="2 7">Belongs to the bacterial ribosomal protein bL36 family.</text>
</comment>
<comment type="subcellular location">
    <subcellularLocation>
        <location evidence="1">Mitochondrion</location>
    </subcellularLocation>
</comment>
<dbReference type="AlphaFoldDB" id="A0A1Y1W8I9"/>
<dbReference type="SUPFAM" id="SSF57840">
    <property type="entry name" value="Ribosomal protein L36"/>
    <property type="match status" value="1"/>
</dbReference>
<keyword evidence="9" id="KW-1185">Reference proteome</keyword>
<dbReference type="InterPro" id="IPR052143">
    <property type="entry name" value="Mitoribosomal_bL36m"/>
</dbReference>
<keyword evidence="3" id="KW-0809">Transit peptide</keyword>
<keyword evidence="6 7" id="KW-0687">Ribonucleoprotein</keyword>
<comment type="caution">
    <text evidence="8">The sequence shown here is derived from an EMBL/GenBank/DDBJ whole genome shotgun (WGS) entry which is preliminary data.</text>
</comment>
<organism evidence="8 9">
    <name type="scientific">Linderina pennispora</name>
    <dbReference type="NCBI Taxonomy" id="61395"/>
    <lineage>
        <taxon>Eukaryota</taxon>
        <taxon>Fungi</taxon>
        <taxon>Fungi incertae sedis</taxon>
        <taxon>Zoopagomycota</taxon>
        <taxon>Kickxellomycotina</taxon>
        <taxon>Kickxellomycetes</taxon>
        <taxon>Kickxellales</taxon>
        <taxon>Kickxellaceae</taxon>
        <taxon>Linderina</taxon>
    </lineage>
</organism>
<dbReference type="RefSeq" id="XP_040743182.1">
    <property type="nucleotide sequence ID" value="XM_040887621.1"/>
</dbReference>
<dbReference type="GeneID" id="63804269"/>
<evidence type="ECO:0000256" key="3">
    <source>
        <dbReference type="ARBA" id="ARBA00022946"/>
    </source>
</evidence>
<evidence type="ECO:0000313" key="8">
    <source>
        <dbReference type="EMBL" id="ORX69494.1"/>
    </source>
</evidence>
<sequence>MFGLVRYSVSPRFLRPLTSALQPAIHHNTALTATNVRGMKVRSSVKLMCECCSFVRRRGRLFVICKKDPKHKQRQG</sequence>
<evidence type="ECO:0000256" key="5">
    <source>
        <dbReference type="ARBA" id="ARBA00023128"/>
    </source>
</evidence>
<dbReference type="STRING" id="61395.A0A1Y1W8I9"/>
<protein>
    <recommendedName>
        <fullName evidence="7">Ribosomal protein</fullName>
    </recommendedName>
</protein>
<evidence type="ECO:0000256" key="7">
    <source>
        <dbReference type="RuleBase" id="RU000570"/>
    </source>
</evidence>
<accession>A0A1Y1W8I9</accession>
<dbReference type="InterPro" id="IPR035977">
    <property type="entry name" value="Ribosomal_bL36_sp"/>
</dbReference>
<dbReference type="OrthoDB" id="10265903at2759"/>